<feature type="transmembrane region" description="Helical" evidence="8">
    <location>
        <begin position="268"/>
        <end position="290"/>
    </location>
</feature>
<feature type="transmembrane region" description="Helical" evidence="8">
    <location>
        <begin position="205"/>
        <end position="228"/>
    </location>
</feature>
<keyword evidence="5 8" id="KW-1133">Transmembrane helix</keyword>
<feature type="transmembrane region" description="Helical" evidence="8">
    <location>
        <begin position="461"/>
        <end position="482"/>
    </location>
</feature>
<feature type="transmembrane region" description="Helical" evidence="8">
    <location>
        <begin position="6"/>
        <end position="25"/>
    </location>
</feature>
<feature type="transmembrane region" description="Helical" evidence="8">
    <location>
        <begin position="297"/>
        <end position="319"/>
    </location>
</feature>
<dbReference type="PRINTS" id="PR01437">
    <property type="entry name" value="NUOXDRDTASE4"/>
</dbReference>
<protein>
    <submittedName>
        <fullName evidence="10">Formate hydrogenlyase subunit 3/Multisubunit Na+/H+ antiporter, MnhD subunit</fullName>
    </submittedName>
</protein>
<dbReference type="EMBL" id="FUZT01000018">
    <property type="protein sequence ID" value="SKC88964.1"/>
    <property type="molecule type" value="Genomic_DNA"/>
</dbReference>
<comment type="similarity">
    <text evidence="2">Belongs to the CPA3 antiporters (TC 2.A.63) subunit D family.</text>
</comment>
<keyword evidence="3" id="KW-1003">Cell membrane</keyword>
<dbReference type="RefSeq" id="WP_079495553.1">
    <property type="nucleotide sequence ID" value="NZ_FUZT01000018.1"/>
</dbReference>
<evidence type="ECO:0000256" key="1">
    <source>
        <dbReference type="ARBA" id="ARBA00004651"/>
    </source>
</evidence>
<dbReference type="GO" id="GO:0016829">
    <property type="term" value="F:lyase activity"/>
    <property type="evidence" value="ECO:0007669"/>
    <property type="project" value="UniProtKB-KW"/>
</dbReference>
<evidence type="ECO:0000313" key="11">
    <source>
        <dbReference type="Proteomes" id="UP000190285"/>
    </source>
</evidence>
<dbReference type="GO" id="GO:0008137">
    <property type="term" value="F:NADH dehydrogenase (ubiquinone) activity"/>
    <property type="evidence" value="ECO:0007669"/>
    <property type="project" value="InterPro"/>
</dbReference>
<feature type="transmembrane region" description="Helical" evidence="8">
    <location>
        <begin position="162"/>
        <end position="185"/>
    </location>
</feature>
<dbReference type="GO" id="GO:0042773">
    <property type="term" value="P:ATP synthesis coupled electron transport"/>
    <property type="evidence" value="ECO:0007669"/>
    <property type="project" value="InterPro"/>
</dbReference>
<evidence type="ECO:0000259" key="9">
    <source>
        <dbReference type="Pfam" id="PF00361"/>
    </source>
</evidence>
<evidence type="ECO:0000256" key="8">
    <source>
        <dbReference type="SAM" id="Phobius"/>
    </source>
</evidence>
<evidence type="ECO:0000256" key="4">
    <source>
        <dbReference type="ARBA" id="ARBA00022692"/>
    </source>
</evidence>
<dbReference type="PANTHER" id="PTHR42703">
    <property type="entry name" value="NADH DEHYDROGENASE"/>
    <property type="match status" value="1"/>
</dbReference>
<proteinExistence type="inferred from homology"/>
<feature type="transmembrane region" description="Helical" evidence="8">
    <location>
        <begin position="240"/>
        <end position="262"/>
    </location>
</feature>
<reference evidence="10 11" key="1">
    <citation type="submission" date="2017-02" db="EMBL/GenBank/DDBJ databases">
        <authorList>
            <person name="Peterson S.W."/>
        </authorList>
    </citation>
    <scope>NUCLEOTIDE SEQUENCE [LARGE SCALE GENOMIC DNA]</scope>
    <source>
        <strain evidence="10 11">M1</strain>
    </source>
</reference>
<dbReference type="GO" id="GO:0005886">
    <property type="term" value="C:plasma membrane"/>
    <property type="evidence" value="ECO:0007669"/>
    <property type="project" value="UniProtKB-SubCell"/>
</dbReference>
<dbReference type="InterPro" id="IPR003918">
    <property type="entry name" value="NADH_UbQ_OxRdtase"/>
</dbReference>
<gene>
    <name evidence="10" type="ORF">SAMN02194393_04958</name>
</gene>
<name>A0A1T5MLT9_9FIRM</name>
<keyword evidence="11" id="KW-1185">Reference proteome</keyword>
<evidence type="ECO:0000256" key="5">
    <source>
        <dbReference type="ARBA" id="ARBA00022989"/>
    </source>
</evidence>
<feature type="transmembrane region" description="Helical" evidence="8">
    <location>
        <begin position="77"/>
        <end position="98"/>
    </location>
</feature>
<feature type="transmembrane region" description="Helical" evidence="8">
    <location>
        <begin position="420"/>
        <end position="441"/>
    </location>
</feature>
<dbReference type="Pfam" id="PF00361">
    <property type="entry name" value="Proton_antipo_M"/>
    <property type="match status" value="1"/>
</dbReference>
<organism evidence="10 11">
    <name type="scientific">Maledivibacter halophilus</name>
    <dbReference type="NCBI Taxonomy" id="36842"/>
    <lineage>
        <taxon>Bacteria</taxon>
        <taxon>Bacillati</taxon>
        <taxon>Bacillota</taxon>
        <taxon>Clostridia</taxon>
        <taxon>Peptostreptococcales</taxon>
        <taxon>Caminicellaceae</taxon>
        <taxon>Maledivibacter</taxon>
    </lineage>
</organism>
<feature type="transmembrane region" description="Helical" evidence="8">
    <location>
        <begin position="502"/>
        <end position="525"/>
    </location>
</feature>
<evidence type="ECO:0000256" key="6">
    <source>
        <dbReference type="ARBA" id="ARBA00023136"/>
    </source>
</evidence>
<feature type="domain" description="NADH:quinone oxidoreductase/Mrp antiporter transmembrane" evidence="9">
    <location>
        <begin position="127"/>
        <end position="409"/>
    </location>
</feature>
<dbReference type="OrthoDB" id="9807568at2"/>
<feature type="transmembrane region" description="Helical" evidence="8">
    <location>
        <begin position="375"/>
        <end position="394"/>
    </location>
</feature>
<feature type="transmembrane region" description="Helical" evidence="8">
    <location>
        <begin position="331"/>
        <end position="355"/>
    </location>
</feature>
<feature type="transmembrane region" description="Helical" evidence="8">
    <location>
        <begin position="110"/>
        <end position="127"/>
    </location>
</feature>
<dbReference type="STRING" id="36842.SAMN02194393_04958"/>
<sequence length="696" mass="79284">MIYRNAILAILLLPMIGALIGWLIGKKSEKYRDTFNIILTGVEFLVISLLFRKITSDPIEVFIPDIMGIGLSLKLDIFRYIFIWVTSLIWFLTTIYSTQYLIKYKNRNRYYAFFMLTLGSTLGIFLSENLINLFTFFEIMSFTSYILVIHDEDEYAHDAGKSYISMAITGGMVLLMGLFLTYDYLGTVDISLLSNSMKNLGNIKYLISFLLIIGFGVKASMFPLHVWLPKAHPAAPTPASAILSGILVKTGIFGIIIVVPIIMGDDIFLSTTIIVLGFINMFLGGFLAIFQRNIKRILAYSSMSQIGYILLGVGLIGLLKKHKAIAVYGTLYHIFNHALFKVLLFLCAGVIYMILHELSINKIRGFGKHKNILKVLFLVGLFSIIGMPGFNGFISKTLLHEALAQAHHIYGNRWLDLAEIIFTISSSFTVAYLLKIFVTVFIEESEKYWGQYKHHLKKRAIIPMIVLGFIIIFIGIRPNFIFKIIGGTMDLFKAHGHIKPHFYTIHNIKSSIITMAYGFIIYFGFIRKYIRIEQDGNPLYINPSLRWLSLEKHVYIPISVFLYRSSSVIFKVIDRSVVNLVVYISNGFKALSGIKVKKPNISVKNIKVKKTDIFLKNIKVKRPNISMKNIKVKKPQLDIKNIKVKKPKLLLRKKNVKEFKTFSDIISILRFNLNSLMYAVFILAIMLIVVLGVLIL</sequence>
<dbReference type="PANTHER" id="PTHR42703:SF1">
    <property type="entry name" value="NA(+)_H(+) ANTIPORTER SUBUNIT D1"/>
    <property type="match status" value="1"/>
</dbReference>
<dbReference type="Proteomes" id="UP000190285">
    <property type="component" value="Unassembled WGS sequence"/>
</dbReference>
<evidence type="ECO:0000256" key="2">
    <source>
        <dbReference type="ARBA" id="ARBA00005346"/>
    </source>
</evidence>
<evidence type="ECO:0000313" key="10">
    <source>
        <dbReference type="EMBL" id="SKC88964.1"/>
    </source>
</evidence>
<keyword evidence="6 8" id="KW-0472">Membrane</keyword>
<accession>A0A1T5MLT9</accession>
<comment type="subcellular location">
    <subcellularLocation>
        <location evidence="1">Cell membrane</location>
        <topology evidence="1">Multi-pass membrane protein</topology>
    </subcellularLocation>
    <subcellularLocation>
        <location evidence="7">Membrane</location>
        <topology evidence="7">Multi-pass membrane protein</topology>
    </subcellularLocation>
</comment>
<feature type="transmembrane region" description="Helical" evidence="8">
    <location>
        <begin position="676"/>
        <end position="695"/>
    </location>
</feature>
<evidence type="ECO:0000256" key="3">
    <source>
        <dbReference type="ARBA" id="ARBA00022475"/>
    </source>
</evidence>
<dbReference type="InterPro" id="IPR050586">
    <property type="entry name" value="CPA3_Na-H_Antiporter_D"/>
</dbReference>
<feature type="transmembrane region" description="Helical" evidence="8">
    <location>
        <begin position="37"/>
        <end position="55"/>
    </location>
</feature>
<dbReference type="InterPro" id="IPR001750">
    <property type="entry name" value="ND/Mrp_TM"/>
</dbReference>
<evidence type="ECO:0000256" key="7">
    <source>
        <dbReference type="RuleBase" id="RU000320"/>
    </source>
</evidence>
<keyword evidence="10" id="KW-0456">Lyase</keyword>
<keyword evidence="4 7" id="KW-0812">Transmembrane</keyword>
<dbReference type="AlphaFoldDB" id="A0A1T5MLT9"/>